<dbReference type="GO" id="GO:0005886">
    <property type="term" value="C:plasma membrane"/>
    <property type="evidence" value="ECO:0007669"/>
    <property type="project" value="TreeGrafter"/>
</dbReference>
<feature type="transmembrane region" description="Helical" evidence="8">
    <location>
        <begin position="116"/>
        <end position="138"/>
    </location>
</feature>
<dbReference type="AlphaFoldDB" id="A0A6A5WNQ5"/>
<dbReference type="Gene3D" id="1.20.1250.20">
    <property type="entry name" value="MFS general substrate transporter like domains"/>
    <property type="match status" value="1"/>
</dbReference>
<dbReference type="GO" id="GO:0015205">
    <property type="term" value="F:nucleobase transmembrane transporter activity"/>
    <property type="evidence" value="ECO:0007669"/>
    <property type="project" value="TreeGrafter"/>
</dbReference>
<evidence type="ECO:0000313" key="10">
    <source>
        <dbReference type="Proteomes" id="UP000799779"/>
    </source>
</evidence>
<dbReference type="SUPFAM" id="SSF103473">
    <property type="entry name" value="MFS general substrate transporter"/>
    <property type="match status" value="1"/>
</dbReference>
<dbReference type="GO" id="GO:0000329">
    <property type="term" value="C:fungal-type vacuole membrane"/>
    <property type="evidence" value="ECO:0007669"/>
    <property type="project" value="TreeGrafter"/>
</dbReference>
<dbReference type="OrthoDB" id="46396at2759"/>
<comment type="similarity">
    <text evidence="2">Belongs to the SLC29A/ENT transporter (TC 2.A.57) family.</text>
</comment>
<protein>
    <submittedName>
        <fullName evidence="9">Nucleoside transporter family</fullName>
    </submittedName>
</protein>
<keyword evidence="5 8" id="KW-1133">Transmembrane helix</keyword>
<dbReference type="PANTHER" id="PTHR10332">
    <property type="entry name" value="EQUILIBRATIVE NUCLEOSIDE TRANSPORTER"/>
    <property type="match status" value="1"/>
</dbReference>
<evidence type="ECO:0000256" key="6">
    <source>
        <dbReference type="ARBA" id="ARBA00023136"/>
    </source>
</evidence>
<evidence type="ECO:0000256" key="7">
    <source>
        <dbReference type="SAM" id="MobiDB-lite"/>
    </source>
</evidence>
<dbReference type="PRINTS" id="PR01130">
    <property type="entry name" value="DERENTRNSPRT"/>
</dbReference>
<evidence type="ECO:0000256" key="5">
    <source>
        <dbReference type="ARBA" id="ARBA00022989"/>
    </source>
</evidence>
<keyword evidence="3" id="KW-0813">Transport</keyword>
<organism evidence="9 10">
    <name type="scientific">Amniculicola lignicola CBS 123094</name>
    <dbReference type="NCBI Taxonomy" id="1392246"/>
    <lineage>
        <taxon>Eukaryota</taxon>
        <taxon>Fungi</taxon>
        <taxon>Dikarya</taxon>
        <taxon>Ascomycota</taxon>
        <taxon>Pezizomycotina</taxon>
        <taxon>Dothideomycetes</taxon>
        <taxon>Pleosporomycetidae</taxon>
        <taxon>Pleosporales</taxon>
        <taxon>Amniculicolaceae</taxon>
        <taxon>Amniculicola</taxon>
    </lineage>
</organism>
<dbReference type="GO" id="GO:0034257">
    <property type="term" value="F:nicotinamide riboside transmembrane transporter activity"/>
    <property type="evidence" value="ECO:0007669"/>
    <property type="project" value="TreeGrafter"/>
</dbReference>
<feature type="transmembrane region" description="Helical" evidence="8">
    <location>
        <begin position="144"/>
        <end position="171"/>
    </location>
</feature>
<proteinExistence type="inferred from homology"/>
<feature type="transmembrane region" description="Helical" evidence="8">
    <location>
        <begin position="432"/>
        <end position="454"/>
    </location>
</feature>
<keyword evidence="4 8" id="KW-0812">Transmembrane</keyword>
<evidence type="ECO:0000256" key="4">
    <source>
        <dbReference type="ARBA" id="ARBA00022692"/>
    </source>
</evidence>
<dbReference type="InterPro" id="IPR036259">
    <property type="entry name" value="MFS_trans_sf"/>
</dbReference>
<reference evidence="9" key="1">
    <citation type="journal article" date="2020" name="Stud. Mycol.">
        <title>101 Dothideomycetes genomes: a test case for predicting lifestyles and emergence of pathogens.</title>
        <authorList>
            <person name="Haridas S."/>
            <person name="Albert R."/>
            <person name="Binder M."/>
            <person name="Bloem J."/>
            <person name="Labutti K."/>
            <person name="Salamov A."/>
            <person name="Andreopoulos B."/>
            <person name="Baker S."/>
            <person name="Barry K."/>
            <person name="Bills G."/>
            <person name="Bluhm B."/>
            <person name="Cannon C."/>
            <person name="Castanera R."/>
            <person name="Culley D."/>
            <person name="Daum C."/>
            <person name="Ezra D."/>
            <person name="Gonzalez J."/>
            <person name="Henrissat B."/>
            <person name="Kuo A."/>
            <person name="Liang C."/>
            <person name="Lipzen A."/>
            <person name="Lutzoni F."/>
            <person name="Magnuson J."/>
            <person name="Mondo S."/>
            <person name="Nolan M."/>
            <person name="Ohm R."/>
            <person name="Pangilinan J."/>
            <person name="Park H.-J."/>
            <person name="Ramirez L."/>
            <person name="Alfaro M."/>
            <person name="Sun H."/>
            <person name="Tritt A."/>
            <person name="Yoshinaga Y."/>
            <person name="Zwiers L.-H."/>
            <person name="Turgeon B."/>
            <person name="Goodwin S."/>
            <person name="Spatafora J."/>
            <person name="Crous P."/>
            <person name="Grigoriev I."/>
        </authorList>
    </citation>
    <scope>NUCLEOTIDE SEQUENCE</scope>
    <source>
        <strain evidence="9">CBS 123094</strain>
    </source>
</reference>
<gene>
    <name evidence="9" type="ORF">P154DRAFT_520525</name>
</gene>
<feature type="transmembrane region" description="Helical" evidence="8">
    <location>
        <begin position="223"/>
        <end position="245"/>
    </location>
</feature>
<name>A0A6A5WNQ5_9PLEO</name>
<evidence type="ECO:0000256" key="1">
    <source>
        <dbReference type="ARBA" id="ARBA00004141"/>
    </source>
</evidence>
<keyword evidence="6 8" id="KW-0472">Membrane</keyword>
<evidence type="ECO:0000313" key="9">
    <source>
        <dbReference type="EMBL" id="KAF2003167.1"/>
    </source>
</evidence>
<feature type="region of interest" description="Disordered" evidence="7">
    <location>
        <begin position="255"/>
        <end position="278"/>
    </location>
</feature>
<evidence type="ECO:0000256" key="2">
    <source>
        <dbReference type="ARBA" id="ARBA00007965"/>
    </source>
</evidence>
<accession>A0A6A5WNQ5</accession>
<feature type="transmembrane region" description="Helical" evidence="8">
    <location>
        <begin position="395"/>
        <end position="420"/>
    </location>
</feature>
<comment type="subcellular location">
    <subcellularLocation>
        <location evidence="1">Membrane</location>
        <topology evidence="1">Multi-pass membrane protein</topology>
    </subcellularLocation>
</comment>
<dbReference type="EMBL" id="ML977574">
    <property type="protein sequence ID" value="KAF2003167.1"/>
    <property type="molecule type" value="Genomic_DNA"/>
</dbReference>
<dbReference type="PIRSF" id="PIRSF016379">
    <property type="entry name" value="ENT"/>
    <property type="match status" value="1"/>
</dbReference>
<feature type="transmembrane region" description="Helical" evidence="8">
    <location>
        <begin position="84"/>
        <end position="104"/>
    </location>
</feature>
<dbReference type="Pfam" id="PF01733">
    <property type="entry name" value="Nucleoside_tran"/>
    <property type="match status" value="1"/>
</dbReference>
<dbReference type="InterPro" id="IPR002259">
    <property type="entry name" value="Eqnu_transpt"/>
</dbReference>
<evidence type="ECO:0000256" key="3">
    <source>
        <dbReference type="ARBA" id="ARBA00022448"/>
    </source>
</evidence>
<keyword evidence="10" id="KW-1185">Reference proteome</keyword>
<feature type="transmembrane region" description="Helical" evidence="8">
    <location>
        <begin position="43"/>
        <end position="64"/>
    </location>
</feature>
<feature type="transmembrane region" description="Helical" evidence="8">
    <location>
        <begin position="325"/>
        <end position="342"/>
    </location>
</feature>
<dbReference type="Proteomes" id="UP000799779">
    <property type="component" value="Unassembled WGS sequence"/>
</dbReference>
<feature type="transmembrane region" description="Helical" evidence="8">
    <location>
        <begin position="363"/>
        <end position="380"/>
    </location>
</feature>
<sequence length="457" mass="50237">MERIRKVFERQRQASYEPLEGGSETLHGDPIEHREQHQPTFSWLTYAIFLLLGVAMLWAWNMFLAAAPYFQRRFSSSERLLQNFQSAELSVATVGNLGSMIILTKIQARANYPKRIIASLTLNIVVFTLLALSTRLFLSVSAGVYFAFLMLVVFAASLATGLCQNGVFAYVSSFGREEYTQAIMTGQGIAGVLPCIAQIVSVLSVPEKTTNDNTPQESSTAAFAYFLTATAISFLALLAIFYLLSQERSRQRLQRTLSTATASAEDNSEDSTPPPGERKPIPLTHLFRKLFFLATAVFLTFCVTMTFPVFTSQILSTHPPPTSRLFLPSSFIPLAFLFWNTGDLIGRVLPAIPALSLTARPRIVFLLATSRVVFIPMYLLCNIKGKGAVVDSDAFYLLVVQVLFGVSNGFIGSTCMMGFVEWVEPEEREAAGGFMSLCLVAGLTVGSFLSFFAAGAL</sequence>
<evidence type="ECO:0000256" key="8">
    <source>
        <dbReference type="SAM" id="Phobius"/>
    </source>
</evidence>
<feature type="transmembrane region" description="Helical" evidence="8">
    <location>
        <begin position="290"/>
        <end position="310"/>
    </location>
</feature>
<dbReference type="PANTHER" id="PTHR10332:SF88">
    <property type="entry name" value="EQUILIBRATIVE NUCLEOSIDE TRANSPORTER 1, ISOFORM A"/>
    <property type="match status" value="1"/>
</dbReference>
<feature type="transmembrane region" description="Helical" evidence="8">
    <location>
        <begin position="183"/>
        <end position="203"/>
    </location>
</feature>